<name>A0A0W4ZF42_PNEC8</name>
<comment type="function">
    <text evidence="5">Subunit of the V1 complex of vacuolar(H+)-ATPase (V-ATPase), a multisubunit enzyme composed of a peripheral complex (V1) that hydrolyzes ATP and a membrane integral complex (V0) that translocates protons. V-ATPase is responsible for acidifying and maintaining the pH of intracellular compartments. Subunit C is necessary for the assembly of the catalytic sector of the enzyme and is likely to have a specific function in its catalytic activity. Reversibly leaves the enzyme after glucose depletion, causing the catalytic subcomplex V1 to detach from the V0 section.</text>
</comment>
<evidence type="ECO:0000256" key="2">
    <source>
        <dbReference type="ARBA" id="ARBA00022448"/>
    </source>
</evidence>
<evidence type="ECO:0000256" key="1">
    <source>
        <dbReference type="ARBA" id="ARBA00006138"/>
    </source>
</evidence>
<dbReference type="CDD" id="cd14785">
    <property type="entry name" value="V-ATPase_C"/>
    <property type="match status" value="1"/>
</dbReference>
<dbReference type="InterPro" id="IPR004907">
    <property type="entry name" value="ATPase_V1-cplx_csu"/>
</dbReference>
<evidence type="ECO:0000256" key="3">
    <source>
        <dbReference type="ARBA" id="ARBA00022781"/>
    </source>
</evidence>
<accession>A0A0W4ZF42</accession>
<gene>
    <name evidence="7" type="ORF">T552_02472</name>
</gene>
<dbReference type="Gene3D" id="3.30.70.1180">
    <property type="entry name" value="Vacuolar atp synthase subunit c, domain 1"/>
    <property type="match status" value="1"/>
</dbReference>
<dbReference type="GO" id="GO:0000221">
    <property type="term" value="C:vacuolar proton-transporting V-type ATPase, V1 domain"/>
    <property type="evidence" value="ECO:0007669"/>
    <property type="project" value="EnsemblFungi"/>
</dbReference>
<evidence type="ECO:0000256" key="6">
    <source>
        <dbReference type="RuleBase" id="RU364010"/>
    </source>
</evidence>
<dbReference type="GO" id="GO:0046961">
    <property type="term" value="F:proton-transporting ATPase activity, rotational mechanism"/>
    <property type="evidence" value="ECO:0007669"/>
    <property type="project" value="InterPro"/>
</dbReference>
<dbReference type="EMBL" id="LFVZ01000011">
    <property type="protein sequence ID" value="KTW26981.1"/>
    <property type="molecule type" value="Genomic_DNA"/>
</dbReference>
<organism evidence="7 8">
    <name type="scientific">Pneumocystis carinii (strain B80)</name>
    <name type="common">Rat pneumocystis pneumonia agent</name>
    <name type="synonym">Pneumocystis carinii f. sp. carinii</name>
    <dbReference type="NCBI Taxonomy" id="1408658"/>
    <lineage>
        <taxon>Eukaryota</taxon>
        <taxon>Fungi</taxon>
        <taxon>Dikarya</taxon>
        <taxon>Ascomycota</taxon>
        <taxon>Taphrinomycotina</taxon>
        <taxon>Pneumocystomycetes</taxon>
        <taxon>Pneumocystaceae</taxon>
        <taxon>Pneumocystis</taxon>
    </lineage>
</organism>
<dbReference type="OrthoDB" id="6605928at2759"/>
<dbReference type="FunFam" id="3.30.70.100:FF:000002">
    <property type="entry name" value="V-type proton ATPase subunit C"/>
    <property type="match status" value="1"/>
</dbReference>
<comment type="caution">
    <text evidence="7">The sequence shown here is derived from an EMBL/GenBank/DDBJ whole genome shotgun (WGS) entry which is preliminary data.</text>
</comment>
<dbReference type="PANTHER" id="PTHR10137">
    <property type="entry name" value="V-TYPE PROTON ATPASE SUBUNIT C"/>
    <property type="match status" value="1"/>
</dbReference>
<sequence>MKCWYWLVSIPEKSDQKRAVLEDFTNHLSCAGNNYANVFKFIIPQLKIGDLDSLICQSEDLSRLDDQAKDCILKIHEILRIVLDNELEKCMQHLTVDNKSVEQYIQTFQWDSMRYRTDLSIGVLISIIDKELFSIEDLKIKYQLYTQAKKNLCALEKKYIGDLSQRTLTNIIKREHVVLGSQYLETLFISVPIFNEKLWLTSYETLTPMVVCRSSFEITKDDKYILYTVVVFKKYTQEFKQKCREIAFIPRDFQYEDNLSTKEAVALENARKKENKLWSEVLHLAQTSFNDIFQAWIHLKAIRVFVESILRYGNPPNFIPVIIKPNLKYKNKAKKALSTIYSSFSDKNYTRKSFENTSQDENIDKNISTFMKNLHINDEYTDYIFFEFCLDLFDI</sequence>
<dbReference type="Pfam" id="PF03223">
    <property type="entry name" value="V-ATPase_C"/>
    <property type="match status" value="1"/>
</dbReference>
<evidence type="ECO:0000256" key="5">
    <source>
        <dbReference type="ARBA" id="ARBA00053565"/>
    </source>
</evidence>
<dbReference type="Proteomes" id="UP000054454">
    <property type="component" value="Unassembled WGS sequence"/>
</dbReference>
<dbReference type="PANTHER" id="PTHR10137:SF0">
    <property type="entry name" value="V-TYPE PROTON ATPASE SUBUNIT C"/>
    <property type="match status" value="1"/>
</dbReference>
<evidence type="ECO:0000313" key="8">
    <source>
        <dbReference type="Proteomes" id="UP000054454"/>
    </source>
</evidence>
<dbReference type="Gene3D" id="3.30.70.100">
    <property type="match status" value="1"/>
</dbReference>
<proteinExistence type="inferred from homology"/>
<evidence type="ECO:0000256" key="4">
    <source>
        <dbReference type="ARBA" id="ARBA00023065"/>
    </source>
</evidence>
<comment type="function">
    <text evidence="6">Subunit of the V1 complex of vacuolar(H+)-ATPase (V-ATPase), a multisubunit enzyme composed of a peripheral complex (V1) that hydrolyzes ATP and a membrane integral complex (V0) that translocates protons. V-ATPase is responsible for acidifying and maintaining the pH of intracellular compartments and in some cell types, is targeted to the plasma membrane, where it is responsible for acidifying the extracellular environment. Subunit C is necessary for the assembly of the catalytic sector of the enzyme and is likely to have a specific function in its catalytic activity.</text>
</comment>
<dbReference type="AlphaFoldDB" id="A0A0W4ZF42"/>
<reference evidence="8" key="1">
    <citation type="journal article" date="2016" name="Nat. Commun.">
        <title>Genome analysis of three Pneumocystis species reveals adaptation mechanisms to life exclusively in mammalian hosts.</title>
        <authorList>
            <person name="Ma L."/>
            <person name="Chen Z."/>
            <person name="Huang D.W."/>
            <person name="Kutty G."/>
            <person name="Ishihara M."/>
            <person name="Wang H."/>
            <person name="Abouelleil A."/>
            <person name="Bishop L."/>
            <person name="Davey E."/>
            <person name="Deng R."/>
            <person name="Deng X."/>
            <person name="Fan L."/>
            <person name="Fantoni G."/>
            <person name="Fitzgerald M."/>
            <person name="Gogineni E."/>
            <person name="Goldberg J.M."/>
            <person name="Handley G."/>
            <person name="Hu X."/>
            <person name="Huber C."/>
            <person name="Jiao X."/>
            <person name="Jones K."/>
            <person name="Levin J.Z."/>
            <person name="Liu Y."/>
            <person name="Macdonald P."/>
            <person name="Melnikov A."/>
            <person name="Raley C."/>
            <person name="Sassi M."/>
            <person name="Sherman B.T."/>
            <person name="Song X."/>
            <person name="Sykes S."/>
            <person name="Tran B."/>
            <person name="Walsh L."/>
            <person name="Xia Y."/>
            <person name="Yang J."/>
            <person name="Young S."/>
            <person name="Zeng Q."/>
            <person name="Zheng X."/>
            <person name="Stephens R."/>
            <person name="Nusbaum C."/>
            <person name="Birren B.W."/>
            <person name="Azadi P."/>
            <person name="Lempicki R.A."/>
            <person name="Cuomo C.A."/>
            <person name="Kovacs J.A."/>
        </authorList>
    </citation>
    <scope>NUCLEOTIDE SEQUENCE [LARGE SCALE GENOMIC DNA]</scope>
    <source>
        <strain evidence="8">B80</strain>
    </source>
</reference>
<comment type="subunit">
    <text evidence="6">V-ATPase is a heteromultimeric enzyme composed of a peripheral catalytic V1 complex (components A to H) attached to an integral membrane V0 proton pore complex.</text>
</comment>
<dbReference type="VEuPathDB" id="FungiDB:T552_02472"/>
<keyword evidence="3 6" id="KW-0375">Hydrogen ion transport</keyword>
<dbReference type="RefSeq" id="XP_018225172.1">
    <property type="nucleotide sequence ID" value="XM_018371012.1"/>
</dbReference>
<keyword evidence="2 6" id="KW-0813">Transport</keyword>
<evidence type="ECO:0000313" key="7">
    <source>
        <dbReference type="EMBL" id="KTW26981.1"/>
    </source>
</evidence>
<protein>
    <recommendedName>
        <fullName evidence="6">V-type proton ATPase subunit C</fullName>
    </recommendedName>
</protein>
<dbReference type="InterPro" id="IPR036132">
    <property type="entry name" value="Vac_ATP_synth_c_sf"/>
</dbReference>
<dbReference type="Gene3D" id="1.20.1460.10">
    <property type="entry name" value="subunit c (vma5p) of the yeast v-atpase, domain 2"/>
    <property type="match status" value="1"/>
</dbReference>
<dbReference type="GeneID" id="28937215"/>
<keyword evidence="4 6" id="KW-0406">Ion transport</keyword>
<dbReference type="SUPFAM" id="SSF118203">
    <property type="entry name" value="Vacuolar ATP synthase subunit C"/>
    <property type="match status" value="1"/>
</dbReference>
<comment type="similarity">
    <text evidence="1 6">Belongs to the V-ATPase C subunit family.</text>
</comment>
<keyword evidence="8" id="KW-1185">Reference proteome</keyword>